<feature type="modified residue" description="N6-(pyridoxal phosphate)lysine" evidence="4">
    <location>
        <position position="34"/>
    </location>
</feature>
<name>A0A5R8Y629_9BACT</name>
<sequence length="299" mass="34956">MNYKNSPITKTKFRNRTIYIKRDDLLDEKFSGNKARKFYYFLENDFPNIKKIVSFGSAQANSLYSLSVLAKLKNLKLDFYVNHISSYLKENPCGNYKASLENGANIIEKNDENIQEYIEKNLLNEETLFIEEGGRVQEAQYGIKILADEINSWAKENSIKDLKIFLPSGTGTTALFLQKNLSFEVLTVPCVGGEEYLKNQFFHLEKNENYHPNIIRLGKKYHFGKLYKEFFEIYEEVLRDTNIEFDLLYDPLGFISMCSSKYFNEDTTLLYIHQGGILGNKTMIDRYLRKFKNKIDLNN</sequence>
<dbReference type="Gene3D" id="3.40.50.1100">
    <property type="match status" value="2"/>
</dbReference>
<proteinExistence type="inferred from homology"/>
<reference evidence="5 6" key="1">
    <citation type="submission" date="2019-05" db="EMBL/GenBank/DDBJ databases">
        <title>Arcobacter sp. nov., isolated from sea sediment.</title>
        <authorList>
            <person name="Kim W."/>
        </authorList>
    </citation>
    <scope>NUCLEOTIDE SEQUENCE [LARGE SCALE GENOMIC DNA]</scope>
    <source>
        <strain evidence="5 6">CAU 1517</strain>
    </source>
</reference>
<dbReference type="AlphaFoldDB" id="A0A5R8Y629"/>
<dbReference type="PANTHER" id="PTHR43780">
    <property type="entry name" value="1-AMINOCYCLOPROPANE-1-CARBOXYLATE DEAMINASE-RELATED"/>
    <property type="match status" value="1"/>
</dbReference>
<dbReference type="InterPro" id="IPR036052">
    <property type="entry name" value="TrpB-like_PALP_sf"/>
</dbReference>
<dbReference type="InterPro" id="IPR027278">
    <property type="entry name" value="ACCD_DCysDesulf"/>
</dbReference>
<dbReference type="RefSeq" id="WP_138151525.1">
    <property type="nucleotide sequence ID" value="NZ_VANU01000001.1"/>
</dbReference>
<protein>
    <submittedName>
        <fullName evidence="5">1-aminocyclopropane-1-carboxylate deaminase/D-cysteine desulfhydrase</fullName>
    </submittedName>
</protein>
<keyword evidence="6" id="KW-1185">Reference proteome</keyword>
<evidence type="ECO:0000256" key="1">
    <source>
        <dbReference type="ARBA" id="ARBA00001933"/>
    </source>
</evidence>
<evidence type="ECO:0000256" key="3">
    <source>
        <dbReference type="ARBA" id="ARBA00022898"/>
    </source>
</evidence>
<dbReference type="EMBL" id="VANU01000001">
    <property type="protein sequence ID" value="TLP41123.1"/>
    <property type="molecule type" value="Genomic_DNA"/>
</dbReference>
<comment type="cofactor">
    <cofactor evidence="1">
        <name>pyridoxal 5'-phosphate</name>
        <dbReference type="ChEBI" id="CHEBI:597326"/>
    </cofactor>
</comment>
<organism evidence="5 6">
    <name type="scientific">Arcobacter arenosus</name>
    <dbReference type="NCBI Taxonomy" id="2576037"/>
    <lineage>
        <taxon>Bacteria</taxon>
        <taxon>Pseudomonadati</taxon>
        <taxon>Campylobacterota</taxon>
        <taxon>Epsilonproteobacteria</taxon>
        <taxon>Campylobacterales</taxon>
        <taxon>Arcobacteraceae</taxon>
        <taxon>Arcobacter</taxon>
    </lineage>
</organism>
<comment type="caution">
    <text evidence="5">The sequence shown here is derived from an EMBL/GenBank/DDBJ whole genome shotgun (WGS) entry which is preliminary data.</text>
</comment>
<evidence type="ECO:0000313" key="5">
    <source>
        <dbReference type="EMBL" id="TLP41123.1"/>
    </source>
</evidence>
<evidence type="ECO:0000256" key="4">
    <source>
        <dbReference type="PIRSR" id="PIRSR006278-2"/>
    </source>
</evidence>
<dbReference type="GO" id="GO:0019148">
    <property type="term" value="F:D-cysteine desulfhydrase activity"/>
    <property type="evidence" value="ECO:0007669"/>
    <property type="project" value="TreeGrafter"/>
</dbReference>
<evidence type="ECO:0000256" key="2">
    <source>
        <dbReference type="ARBA" id="ARBA00008639"/>
    </source>
</evidence>
<gene>
    <name evidence="5" type="ORF">FDK22_03620</name>
</gene>
<dbReference type="Proteomes" id="UP000308901">
    <property type="component" value="Unassembled WGS sequence"/>
</dbReference>
<dbReference type="PIRSF" id="PIRSF006278">
    <property type="entry name" value="ACCD_DCysDesulf"/>
    <property type="match status" value="1"/>
</dbReference>
<evidence type="ECO:0000313" key="6">
    <source>
        <dbReference type="Proteomes" id="UP000308901"/>
    </source>
</evidence>
<comment type="similarity">
    <text evidence="2">Belongs to the ACC deaminase/D-cysteine desulfhydrase family.</text>
</comment>
<keyword evidence="3 4" id="KW-0663">Pyridoxal phosphate</keyword>
<dbReference type="OrthoDB" id="5291638at2"/>
<dbReference type="SUPFAM" id="SSF53686">
    <property type="entry name" value="Tryptophan synthase beta subunit-like PLP-dependent enzymes"/>
    <property type="match status" value="1"/>
</dbReference>
<accession>A0A5R8Y629</accession>
<dbReference type="PANTHER" id="PTHR43780:SF2">
    <property type="entry name" value="1-AMINOCYCLOPROPANE-1-CARBOXYLATE DEAMINASE-RELATED"/>
    <property type="match status" value="1"/>
</dbReference>